<reference evidence="1 2" key="1">
    <citation type="submission" date="2021-02" db="EMBL/GenBank/DDBJ databases">
        <title>Whole genome sequencing of Streptomyces actuosus VRA1.</title>
        <authorList>
            <person name="Sen G."/>
            <person name="Sen A."/>
        </authorList>
    </citation>
    <scope>NUCLEOTIDE SEQUENCE [LARGE SCALE GENOMIC DNA]</scope>
    <source>
        <strain evidence="1 2">VRA1</strain>
    </source>
</reference>
<dbReference type="Pfam" id="PF19372">
    <property type="entry name" value="DUF5947"/>
    <property type="match status" value="1"/>
</dbReference>
<dbReference type="InterPro" id="IPR045991">
    <property type="entry name" value="DUF5947"/>
</dbReference>
<protein>
    <submittedName>
        <fullName evidence="1">Uncharacterized protein</fullName>
    </submittedName>
</protein>
<comment type="caution">
    <text evidence="1">The sequence shown here is derived from an EMBL/GenBank/DDBJ whole genome shotgun (WGS) entry which is preliminary data.</text>
</comment>
<keyword evidence="2" id="KW-1185">Reference proteome</keyword>
<dbReference type="RefSeq" id="WP_205381048.1">
    <property type="nucleotide sequence ID" value="NZ_JAFFZS010000001.1"/>
</dbReference>
<accession>A0ABS2VIC7</accession>
<proteinExistence type="predicted"/>
<dbReference type="Proteomes" id="UP000788262">
    <property type="component" value="Unassembled WGS sequence"/>
</dbReference>
<organism evidence="1 2">
    <name type="scientific">Streptomyces actuosus</name>
    <dbReference type="NCBI Taxonomy" id="1885"/>
    <lineage>
        <taxon>Bacteria</taxon>
        <taxon>Bacillati</taxon>
        <taxon>Actinomycetota</taxon>
        <taxon>Actinomycetes</taxon>
        <taxon>Kitasatosporales</taxon>
        <taxon>Streptomycetaceae</taxon>
        <taxon>Streptomyces</taxon>
    </lineage>
</organism>
<evidence type="ECO:0000313" key="1">
    <source>
        <dbReference type="EMBL" id="MBN0042827.1"/>
    </source>
</evidence>
<sequence>MTGGGALARVIRSTADRRAADEERCDLCAAPVAGEHRHVYDGERQEVLCACRPCALLFVRDEASEGHYRLVPERRLRLPPLDTAPLGVPVGLAFFVPHPDGTVTAHYPGPAGAVRWQVEASAWREVAAGCPLVESVTPDVEALLMNTARDARHHWIVPVDDCFRLVALVRREWRGLSGGTRVWPAVDGFFADLTSTGSTPWEPSGSDTRM</sequence>
<gene>
    <name evidence="1" type="ORF">JS756_01595</name>
</gene>
<name>A0ABS2VIC7_STRAS</name>
<dbReference type="EMBL" id="JAFFZS010000001">
    <property type="protein sequence ID" value="MBN0042827.1"/>
    <property type="molecule type" value="Genomic_DNA"/>
</dbReference>
<evidence type="ECO:0000313" key="2">
    <source>
        <dbReference type="Proteomes" id="UP000788262"/>
    </source>
</evidence>